<evidence type="ECO:0000256" key="1">
    <source>
        <dbReference type="ARBA" id="ARBA00000832"/>
    </source>
</evidence>
<dbReference type="OrthoDB" id="432544at2759"/>
<dbReference type="InterPro" id="IPR006148">
    <property type="entry name" value="Glc/Gal-6P_isomerase"/>
</dbReference>
<dbReference type="InterPro" id="IPR039104">
    <property type="entry name" value="6PGL"/>
</dbReference>
<dbReference type="SUPFAM" id="SSF100950">
    <property type="entry name" value="NagB/RpiA/CoA transferase-like"/>
    <property type="match status" value="1"/>
</dbReference>
<protein>
    <recommendedName>
        <fullName evidence="4 6">6-phosphogluconolactonase</fullName>
        <shortName evidence="6">6PGL</shortName>
        <ecNumber evidence="4 6">3.1.1.31</ecNumber>
    </recommendedName>
</protein>
<sequence>MTTTLLVGSSPDALATELVKRLGAIAKESVLARGVFNVAVSGGSMPKILSGLAQAEGIDWSKTRIFFADERCVPLDHSDSNYKAWEGLFSSSGIPAENVVAVRTDLTPKEAAADYEAKLRQHFPPPEGDSSAGGAAEILPTASPPPSFDAALLGVGPDGHTCSLFPSHPLLEERSKWVAHIEDSPKPPRQRVTLTYPVLNNSRNAMFIGTGEGKASLLPQLLSVGTDGALESAGESSPYPAARVKVAEGRALAWCVDEAAASQCPPEIAALATKC</sequence>
<evidence type="ECO:0000313" key="8">
    <source>
        <dbReference type="EMBL" id="CBN76952.1"/>
    </source>
</evidence>
<reference evidence="8 9" key="1">
    <citation type="journal article" date="2010" name="Nature">
        <title>The Ectocarpus genome and the independent evolution of multicellularity in brown algae.</title>
        <authorList>
            <person name="Cock J.M."/>
            <person name="Sterck L."/>
            <person name="Rouze P."/>
            <person name="Scornet D."/>
            <person name="Allen A.E."/>
            <person name="Amoutzias G."/>
            <person name="Anthouard V."/>
            <person name="Artiguenave F."/>
            <person name="Aury J.M."/>
            <person name="Badger J.H."/>
            <person name="Beszteri B."/>
            <person name="Billiau K."/>
            <person name="Bonnet E."/>
            <person name="Bothwell J.H."/>
            <person name="Bowler C."/>
            <person name="Boyen C."/>
            <person name="Brownlee C."/>
            <person name="Carrano C.J."/>
            <person name="Charrier B."/>
            <person name="Cho G.Y."/>
            <person name="Coelho S.M."/>
            <person name="Collen J."/>
            <person name="Corre E."/>
            <person name="Da Silva C."/>
            <person name="Delage L."/>
            <person name="Delaroque N."/>
            <person name="Dittami S.M."/>
            <person name="Doulbeau S."/>
            <person name="Elias M."/>
            <person name="Farnham G."/>
            <person name="Gachon C.M."/>
            <person name="Gschloessl B."/>
            <person name="Heesch S."/>
            <person name="Jabbari K."/>
            <person name="Jubin C."/>
            <person name="Kawai H."/>
            <person name="Kimura K."/>
            <person name="Kloareg B."/>
            <person name="Kupper F.C."/>
            <person name="Lang D."/>
            <person name="Le Bail A."/>
            <person name="Leblanc C."/>
            <person name="Lerouge P."/>
            <person name="Lohr M."/>
            <person name="Lopez P.J."/>
            <person name="Martens C."/>
            <person name="Maumus F."/>
            <person name="Michel G."/>
            <person name="Miranda-Saavedra D."/>
            <person name="Morales J."/>
            <person name="Moreau H."/>
            <person name="Motomura T."/>
            <person name="Nagasato C."/>
            <person name="Napoli C.A."/>
            <person name="Nelson D.R."/>
            <person name="Nyvall-Collen P."/>
            <person name="Peters A.F."/>
            <person name="Pommier C."/>
            <person name="Potin P."/>
            <person name="Poulain J."/>
            <person name="Quesneville H."/>
            <person name="Read B."/>
            <person name="Rensing S.A."/>
            <person name="Ritter A."/>
            <person name="Rousvoal S."/>
            <person name="Samanta M."/>
            <person name="Samson G."/>
            <person name="Schroeder D.C."/>
            <person name="Segurens B."/>
            <person name="Strittmatter M."/>
            <person name="Tonon T."/>
            <person name="Tregear J.W."/>
            <person name="Valentin K."/>
            <person name="von Dassow P."/>
            <person name="Yamagishi T."/>
            <person name="Van de Peer Y."/>
            <person name="Wincker P."/>
        </authorList>
    </citation>
    <scope>NUCLEOTIDE SEQUENCE [LARGE SCALE GENOMIC DNA]</scope>
    <source>
        <strain evidence="9">Ec32 / CCAP1310/4</strain>
    </source>
</reference>
<comment type="function">
    <text evidence="6">Hydrolysis of 6-phosphogluconolactone to 6-phosphogluconate.</text>
</comment>
<dbReference type="OMA" id="YQLFEFE"/>
<dbReference type="Gene3D" id="3.40.50.1360">
    <property type="match status" value="1"/>
</dbReference>
<accession>D8LJ68</accession>
<dbReference type="GO" id="GO:0005975">
    <property type="term" value="P:carbohydrate metabolic process"/>
    <property type="evidence" value="ECO:0007669"/>
    <property type="project" value="UniProtKB-UniRule"/>
</dbReference>
<dbReference type="PANTHER" id="PTHR11054">
    <property type="entry name" value="6-PHOSPHOGLUCONOLACTONASE"/>
    <property type="match status" value="1"/>
</dbReference>
<dbReference type="InterPro" id="IPR037171">
    <property type="entry name" value="NagB/RpiA_transferase-like"/>
</dbReference>
<dbReference type="eggNOG" id="KOG3147">
    <property type="taxonomic scope" value="Eukaryota"/>
</dbReference>
<dbReference type="EMBL" id="FN648420">
    <property type="protein sequence ID" value="CBN76952.1"/>
    <property type="molecule type" value="Genomic_DNA"/>
</dbReference>
<evidence type="ECO:0000259" key="7">
    <source>
        <dbReference type="Pfam" id="PF01182"/>
    </source>
</evidence>
<evidence type="ECO:0000256" key="4">
    <source>
        <dbReference type="ARBA" id="ARBA00013198"/>
    </source>
</evidence>
<feature type="domain" description="Glucosamine/galactosamine-6-phosphate isomerase" evidence="7">
    <location>
        <begin position="10"/>
        <end position="250"/>
    </location>
</feature>
<dbReference type="EC" id="3.1.1.31" evidence="4 6"/>
<dbReference type="FunFam" id="3.40.50.1360:FF:000005">
    <property type="entry name" value="6-phosphogluconolactonase"/>
    <property type="match status" value="1"/>
</dbReference>
<gene>
    <name evidence="8" type="ORF">Esi_0024_0099</name>
</gene>
<dbReference type="Pfam" id="PF01182">
    <property type="entry name" value="Glucosamine_iso"/>
    <property type="match status" value="1"/>
</dbReference>
<name>D8LJ68_ECTSI</name>
<keyword evidence="9" id="KW-1185">Reference proteome</keyword>
<dbReference type="InterPro" id="IPR005900">
    <property type="entry name" value="6-phosphogluconolactonase_DevB"/>
</dbReference>
<evidence type="ECO:0000256" key="3">
    <source>
        <dbReference type="ARBA" id="ARBA00010662"/>
    </source>
</evidence>
<dbReference type="PANTHER" id="PTHR11054:SF0">
    <property type="entry name" value="6-PHOSPHOGLUCONOLACTONASE"/>
    <property type="match status" value="1"/>
</dbReference>
<dbReference type="GO" id="GO:0017057">
    <property type="term" value="F:6-phosphogluconolactonase activity"/>
    <property type="evidence" value="ECO:0007669"/>
    <property type="project" value="UniProtKB-UniRule"/>
</dbReference>
<evidence type="ECO:0000256" key="6">
    <source>
        <dbReference type="RuleBase" id="RU365095"/>
    </source>
</evidence>
<evidence type="ECO:0000313" key="9">
    <source>
        <dbReference type="Proteomes" id="UP000002630"/>
    </source>
</evidence>
<dbReference type="GO" id="GO:0006098">
    <property type="term" value="P:pentose-phosphate shunt"/>
    <property type="evidence" value="ECO:0007669"/>
    <property type="project" value="UniProtKB-UniPathway"/>
</dbReference>
<organism evidence="8 9">
    <name type="scientific">Ectocarpus siliculosus</name>
    <name type="common">Brown alga</name>
    <name type="synonym">Conferva siliculosa</name>
    <dbReference type="NCBI Taxonomy" id="2880"/>
    <lineage>
        <taxon>Eukaryota</taxon>
        <taxon>Sar</taxon>
        <taxon>Stramenopiles</taxon>
        <taxon>Ochrophyta</taxon>
        <taxon>PX clade</taxon>
        <taxon>Phaeophyceae</taxon>
        <taxon>Ectocarpales</taxon>
        <taxon>Ectocarpaceae</taxon>
        <taxon>Ectocarpus</taxon>
    </lineage>
</organism>
<dbReference type="AlphaFoldDB" id="D8LJ68"/>
<comment type="pathway">
    <text evidence="2 6">Carbohydrate degradation; pentose phosphate pathway; D-ribulose 5-phosphate from D-glucose 6-phosphate (oxidative stage): step 2/3.</text>
</comment>
<keyword evidence="5 6" id="KW-0378">Hydrolase</keyword>
<dbReference type="UniPathway" id="UPA00115">
    <property type="reaction ID" value="UER00409"/>
</dbReference>
<dbReference type="InParanoid" id="D8LJ68"/>
<dbReference type="STRING" id="2880.D8LJ68"/>
<comment type="similarity">
    <text evidence="3 6">Belongs to the glucosamine/galactosamine-6-phosphate isomerase family. 6-phosphogluconolactonase subfamily.</text>
</comment>
<dbReference type="EMBL" id="FN649740">
    <property type="protein sequence ID" value="CBN76952.1"/>
    <property type="molecule type" value="Genomic_DNA"/>
</dbReference>
<dbReference type="CDD" id="cd01400">
    <property type="entry name" value="6PGL"/>
    <property type="match status" value="1"/>
</dbReference>
<evidence type="ECO:0000256" key="5">
    <source>
        <dbReference type="ARBA" id="ARBA00022801"/>
    </source>
</evidence>
<evidence type="ECO:0000256" key="2">
    <source>
        <dbReference type="ARBA" id="ARBA00004961"/>
    </source>
</evidence>
<proteinExistence type="inferred from homology"/>
<dbReference type="Proteomes" id="UP000002630">
    <property type="component" value="Linkage Group LG15"/>
</dbReference>
<dbReference type="NCBIfam" id="TIGR01198">
    <property type="entry name" value="pgl"/>
    <property type="match status" value="1"/>
</dbReference>
<comment type="catalytic activity">
    <reaction evidence="1 6">
        <text>6-phospho-D-glucono-1,5-lactone + H2O = 6-phospho-D-gluconate + H(+)</text>
        <dbReference type="Rhea" id="RHEA:12556"/>
        <dbReference type="ChEBI" id="CHEBI:15377"/>
        <dbReference type="ChEBI" id="CHEBI:15378"/>
        <dbReference type="ChEBI" id="CHEBI:57955"/>
        <dbReference type="ChEBI" id="CHEBI:58759"/>
        <dbReference type="EC" id="3.1.1.31"/>
    </reaction>
</comment>